<evidence type="ECO:0000313" key="1">
    <source>
        <dbReference type="EMBL" id="RUL87513.1"/>
    </source>
</evidence>
<keyword evidence="2" id="KW-1185">Reference proteome</keyword>
<reference evidence="1 2" key="1">
    <citation type="submission" date="2018-12" db="EMBL/GenBank/DDBJ databases">
        <authorList>
            <person name="Toschakov S.V."/>
        </authorList>
    </citation>
    <scope>NUCLEOTIDE SEQUENCE [LARGE SCALE GENOMIC DNA]</scope>
    <source>
        <strain evidence="1 2">GM2012</strain>
    </source>
</reference>
<dbReference type="SUPFAM" id="SSF48371">
    <property type="entry name" value="ARM repeat"/>
    <property type="match status" value="1"/>
</dbReference>
<evidence type="ECO:0008006" key="3">
    <source>
        <dbReference type="Google" id="ProtNLM"/>
    </source>
</evidence>
<dbReference type="InterPro" id="IPR016024">
    <property type="entry name" value="ARM-type_fold"/>
</dbReference>
<protein>
    <recommendedName>
        <fullName evidence="3">HEAT repeat domain-containing protein</fullName>
    </recommendedName>
</protein>
<accession>A0A432MJE5</accession>
<reference evidence="1 2" key="2">
    <citation type="submission" date="2019-01" db="EMBL/GenBank/DDBJ databases">
        <title>Tautonia sociabilis, a novel thermotolerant planctomycete of Isosphaeraceae family, isolated from a 4000 m deep subterranean habitat.</title>
        <authorList>
            <person name="Kovaleva O.L."/>
            <person name="Elcheninov A.G."/>
            <person name="Van Heerden E."/>
            <person name="Toshchakov S.V."/>
            <person name="Novikov A."/>
            <person name="Bonch-Osmolovskaya E.A."/>
            <person name="Kublanov I.V."/>
        </authorList>
    </citation>
    <scope>NUCLEOTIDE SEQUENCE [LARGE SCALE GENOMIC DNA]</scope>
    <source>
        <strain evidence="1 2">GM2012</strain>
    </source>
</reference>
<name>A0A432MJE5_9BACT</name>
<dbReference type="Gene3D" id="1.25.10.10">
    <property type="entry name" value="Leucine-rich Repeat Variant"/>
    <property type="match status" value="1"/>
</dbReference>
<dbReference type="Proteomes" id="UP000280296">
    <property type="component" value="Unassembled WGS sequence"/>
</dbReference>
<dbReference type="InterPro" id="IPR004155">
    <property type="entry name" value="PBS_lyase_HEAT"/>
</dbReference>
<organism evidence="1 2">
    <name type="scientific">Tautonia sociabilis</name>
    <dbReference type="NCBI Taxonomy" id="2080755"/>
    <lineage>
        <taxon>Bacteria</taxon>
        <taxon>Pseudomonadati</taxon>
        <taxon>Planctomycetota</taxon>
        <taxon>Planctomycetia</taxon>
        <taxon>Isosphaerales</taxon>
        <taxon>Isosphaeraceae</taxon>
        <taxon>Tautonia</taxon>
    </lineage>
</organism>
<evidence type="ECO:0000313" key="2">
    <source>
        <dbReference type="Proteomes" id="UP000280296"/>
    </source>
</evidence>
<dbReference type="AlphaFoldDB" id="A0A432MJE5"/>
<sequence length="327" mass="35067">MIPEPVRLSNPSGPDRVAVVSAAEAWGTLGAYHVLVARGPRAGKLGKGTALGPFAEVELASRFAEVVDSLRLEGFSTAGRSTLIDTLLDANPAVRARAAARLGWRRDREAVGPLIAALSSAEGDACSLLDALGAIGDPVAIPAVRPFAARKLLSRRRSAVEALRNLGDAEGLAEHAARVRESLPEPVRLALDSVPPDDDREQTAGAIAAAVSSVDERLRGLTLDSLFELGSPASVAAVRALLPDLPFDRPYLWRYIKSIYKRSMLRHDPITFGLLSHAIEANGRKTKGTAASVKSGLDGTIRHSPIFRRPTQLYLRRLSWRYLKALA</sequence>
<comment type="caution">
    <text evidence="1">The sequence shown here is derived from an EMBL/GenBank/DDBJ whole genome shotgun (WGS) entry which is preliminary data.</text>
</comment>
<dbReference type="RefSeq" id="WP_126725571.1">
    <property type="nucleotide sequence ID" value="NZ_RYZH01000020.1"/>
</dbReference>
<proteinExistence type="predicted"/>
<gene>
    <name evidence="1" type="ORF">TsocGM_11790</name>
</gene>
<dbReference type="InterPro" id="IPR011989">
    <property type="entry name" value="ARM-like"/>
</dbReference>
<dbReference type="EMBL" id="RYZH01000020">
    <property type="protein sequence ID" value="RUL87513.1"/>
    <property type="molecule type" value="Genomic_DNA"/>
</dbReference>
<dbReference type="Pfam" id="PF13646">
    <property type="entry name" value="HEAT_2"/>
    <property type="match status" value="1"/>
</dbReference>
<dbReference type="SMART" id="SM00567">
    <property type="entry name" value="EZ_HEAT"/>
    <property type="match status" value="4"/>
</dbReference>